<evidence type="ECO:0000313" key="1">
    <source>
        <dbReference type="EMBL" id="MDP9800538.1"/>
    </source>
</evidence>
<evidence type="ECO:0000313" key="2">
    <source>
        <dbReference type="Proteomes" id="UP001235966"/>
    </source>
</evidence>
<protein>
    <recommendedName>
        <fullName evidence="3">SAF domain-containing protein</fullName>
    </recommendedName>
</protein>
<name>A0ABT9NAK1_9ACTO</name>
<keyword evidence="2" id="KW-1185">Reference proteome</keyword>
<organism evidence="1 2">
    <name type="scientific">Arcanobacterium wilhelmae</name>
    <dbReference type="NCBI Taxonomy" id="1803177"/>
    <lineage>
        <taxon>Bacteria</taxon>
        <taxon>Bacillati</taxon>
        <taxon>Actinomycetota</taxon>
        <taxon>Actinomycetes</taxon>
        <taxon>Actinomycetales</taxon>
        <taxon>Actinomycetaceae</taxon>
        <taxon>Arcanobacterium</taxon>
    </lineage>
</organism>
<dbReference type="RefSeq" id="WP_278057910.1">
    <property type="nucleotide sequence ID" value="NZ_CP121247.1"/>
</dbReference>
<dbReference type="Proteomes" id="UP001235966">
    <property type="component" value="Unassembled WGS sequence"/>
</dbReference>
<evidence type="ECO:0008006" key="3">
    <source>
        <dbReference type="Google" id="ProtNLM"/>
    </source>
</evidence>
<sequence>MSQSEGRLPAKELSAQMVASHPLAVGEIVSRSDVDLIGGVEFVDIDVPLVNAPVRSLEPGTVVEVWALPAKTARRDDSRAHKVSSAEVVHVSTGNRLVGGPQAQLRFRPGSEGEVVEALGRGESLMIAVPGGGR</sequence>
<proteinExistence type="predicted"/>
<gene>
    <name evidence="1" type="ORF">J2S49_000614</name>
</gene>
<reference evidence="1 2" key="1">
    <citation type="submission" date="2023-07" db="EMBL/GenBank/DDBJ databases">
        <title>Sequencing the genomes of 1000 actinobacteria strains.</title>
        <authorList>
            <person name="Klenk H.-P."/>
        </authorList>
    </citation>
    <scope>NUCLEOTIDE SEQUENCE [LARGE SCALE GENOMIC DNA]</scope>
    <source>
        <strain evidence="1 2">DSM 102162</strain>
    </source>
</reference>
<dbReference type="EMBL" id="JAUSQW010000001">
    <property type="protein sequence ID" value="MDP9800538.1"/>
    <property type="molecule type" value="Genomic_DNA"/>
</dbReference>
<accession>A0ABT9NAK1</accession>
<comment type="caution">
    <text evidence="1">The sequence shown here is derived from an EMBL/GenBank/DDBJ whole genome shotgun (WGS) entry which is preliminary data.</text>
</comment>